<sequence length="153" mass="17226">MKTNDIVNAGEIQDVKVVVIGDAAAGKSAILKKFFKGTFDENDSATIGIDFYHITYQLQDGTQIARWTLFAERERQDGAIVVIVGNKCDLRQRRLVKSTMDRMMAEYEASYIETSAKTGFNVEQVCTQHRRKTHGYRRAAAPRNLISTMETTA</sequence>
<evidence type="ECO:0000313" key="3">
    <source>
        <dbReference type="EMBL" id="VDL81335.1"/>
    </source>
</evidence>
<dbReference type="SMART" id="SM00175">
    <property type="entry name" value="RAB"/>
    <property type="match status" value="1"/>
</dbReference>
<dbReference type="Proteomes" id="UP000271162">
    <property type="component" value="Unassembled WGS sequence"/>
</dbReference>
<protein>
    <submittedName>
        <fullName evidence="5">Putative rab15, 13, 10, 1, 35, 5, and (inferred by orthology to a S. mansoni protein)</fullName>
    </submittedName>
</protein>
<dbReference type="SMART" id="SM00173">
    <property type="entry name" value="RAS"/>
    <property type="match status" value="1"/>
</dbReference>
<dbReference type="InterPro" id="IPR027417">
    <property type="entry name" value="P-loop_NTPase"/>
</dbReference>
<dbReference type="PANTHER" id="PTHR47977">
    <property type="entry name" value="RAS-RELATED PROTEIN RAB"/>
    <property type="match status" value="1"/>
</dbReference>
<dbReference type="AlphaFoldDB" id="A0A0N4YKT6"/>
<keyword evidence="1" id="KW-0547">Nucleotide-binding</keyword>
<reference evidence="3 4" key="2">
    <citation type="submission" date="2018-11" db="EMBL/GenBank/DDBJ databases">
        <authorList>
            <consortium name="Pathogen Informatics"/>
        </authorList>
    </citation>
    <scope>NUCLEOTIDE SEQUENCE [LARGE SCALE GENOMIC DNA]</scope>
</reference>
<accession>A0A0N4YKT6</accession>
<evidence type="ECO:0000256" key="1">
    <source>
        <dbReference type="ARBA" id="ARBA00022741"/>
    </source>
</evidence>
<dbReference type="PRINTS" id="PR00449">
    <property type="entry name" value="RASTRNSFRMNG"/>
</dbReference>
<name>A0A0N4YKT6_NIPBR</name>
<reference evidence="5" key="1">
    <citation type="submission" date="2017-02" db="UniProtKB">
        <authorList>
            <consortium name="WormBaseParasite"/>
        </authorList>
    </citation>
    <scope>IDENTIFICATION</scope>
</reference>
<keyword evidence="4" id="KW-1185">Reference proteome</keyword>
<dbReference type="GO" id="GO:0005525">
    <property type="term" value="F:GTP binding"/>
    <property type="evidence" value="ECO:0007669"/>
    <property type="project" value="UniProtKB-KW"/>
</dbReference>
<gene>
    <name evidence="3" type="ORF">NBR_LOCUS17678</name>
</gene>
<dbReference type="InterPro" id="IPR050227">
    <property type="entry name" value="Rab"/>
</dbReference>
<evidence type="ECO:0000313" key="4">
    <source>
        <dbReference type="Proteomes" id="UP000271162"/>
    </source>
</evidence>
<evidence type="ECO:0000256" key="2">
    <source>
        <dbReference type="ARBA" id="ARBA00023134"/>
    </source>
</evidence>
<dbReference type="WBParaSite" id="NBR_0001767701-mRNA-1">
    <property type="protein sequence ID" value="NBR_0001767701-mRNA-1"/>
    <property type="gene ID" value="NBR_0001767701"/>
</dbReference>
<keyword evidence="2" id="KW-0342">GTP-binding</keyword>
<dbReference type="SMART" id="SM00174">
    <property type="entry name" value="RHO"/>
    <property type="match status" value="1"/>
</dbReference>
<dbReference type="EMBL" id="UYSL01022911">
    <property type="protein sequence ID" value="VDL81335.1"/>
    <property type="molecule type" value="Genomic_DNA"/>
</dbReference>
<evidence type="ECO:0000313" key="5">
    <source>
        <dbReference type="WBParaSite" id="NBR_0001767701-mRNA-1"/>
    </source>
</evidence>
<proteinExistence type="predicted"/>
<organism evidence="5">
    <name type="scientific">Nippostrongylus brasiliensis</name>
    <name type="common">Rat hookworm</name>
    <dbReference type="NCBI Taxonomy" id="27835"/>
    <lineage>
        <taxon>Eukaryota</taxon>
        <taxon>Metazoa</taxon>
        <taxon>Ecdysozoa</taxon>
        <taxon>Nematoda</taxon>
        <taxon>Chromadorea</taxon>
        <taxon>Rhabditida</taxon>
        <taxon>Rhabditina</taxon>
        <taxon>Rhabditomorpha</taxon>
        <taxon>Strongyloidea</taxon>
        <taxon>Heligmosomidae</taxon>
        <taxon>Nippostrongylus</taxon>
    </lineage>
</organism>
<dbReference type="GO" id="GO:0003924">
    <property type="term" value="F:GTPase activity"/>
    <property type="evidence" value="ECO:0007669"/>
    <property type="project" value="InterPro"/>
</dbReference>
<dbReference type="STRING" id="27835.A0A0N4YKT6"/>
<dbReference type="Gene3D" id="3.40.50.300">
    <property type="entry name" value="P-loop containing nucleotide triphosphate hydrolases"/>
    <property type="match status" value="2"/>
</dbReference>
<dbReference type="Pfam" id="PF08477">
    <property type="entry name" value="Roc"/>
    <property type="match status" value="1"/>
</dbReference>
<dbReference type="SUPFAM" id="SSF52540">
    <property type="entry name" value="P-loop containing nucleoside triphosphate hydrolases"/>
    <property type="match status" value="1"/>
</dbReference>
<dbReference type="Pfam" id="PF00071">
    <property type="entry name" value="Ras"/>
    <property type="match status" value="1"/>
</dbReference>
<dbReference type="InterPro" id="IPR001806">
    <property type="entry name" value="Small_GTPase"/>
</dbReference>